<name>E6PSI4_9ZZZZ</name>
<evidence type="ECO:0000313" key="2">
    <source>
        <dbReference type="EMBL" id="CBH97891.1"/>
    </source>
</evidence>
<sequence>MDARQGVARQDMALGLAPFIKPVIRGKRGWVEGITQQWNGGTLELAGPELDAGDLGVLLALLALALRAVAGDEPHLESGRAAKGILPEPGGKPKPNAAAEKDVLPMQTTLAAICREIGRDPEDGRAHAAIRASIKRLQGVVIEARSGDAWASTHLIAGAAGRGKAAVSITLNYRLTRAVLGTASYGRVRMQVFRDLSPVGQVLYHWLACWRPGYGTCPPIRLDTLARHVWGEDAKGAMVRRRRQQLRDALAELPIDEWSVEIDKQVARIERKNIDSSQEPVFLSTPTRVSEYASPSENEGHMRLPHEMGERLPSA</sequence>
<feature type="compositionally biased region" description="Polar residues" evidence="1">
    <location>
        <begin position="286"/>
        <end position="297"/>
    </location>
</feature>
<feature type="region of interest" description="Disordered" evidence="1">
    <location>
        <begin position="286"/>
        <end position="315"/>
    </location>
</feature>
<accession>E6PSI4</accession>
<proteinExistence type="predicted"/>
<dbReference type="AlphaFoldDB" id="E6PSI4"/>
<evidence type="ECO:0000256" key="1">
    <source>
        <dbReference type="SAM" id="MobiDB-lite"/>
    </source>
</evidence>
<feature type="region of interest" description="Disordered" evidence="1">
    <location>
        <begin position="80"/>
        <end position="99"/>
    </location>
</feature>
<comment type="caution">
    <text evidence="2">The sequence shown here is derived from an EMBL/GenBank/DDBJ whole genome shotgun (WGS) entry which is preliminary data.</text>
</comment>
<feature type="compositionally biased region" description="Basic and acidic residues" evidence="1">
    <location>
        <begin position="298"/>
        <end position="315"/>
    </location>
</feature>
<dbReference type="EMBL" id="CABM01000048">
    <property type="protein sequence ID" value="CBH97891.1"/>
    <property type="molecule type" value="Genomic_DNA"/>
</dbReference>
<dbReference type="Pfam" id="PF06504">
    <property type="entry name" value="RepC"/>
    <property type="match status" value="1"/>
</dbReference>
<dbReference type="InterPro" id="IPR010522">
    <property type="entry name" value="RepC_bac"/>
</dbReference>
<protein>
    <submittedName>
        <fullName evidence="2">Putative Replication protein C</fullName>
    </submittedName>
</protein>
<reference evidence="2" key="1">
    <citation type="submission" date="2009-10" db="EMBL/GenBank/DDBJ databases">
        <title>Diversity of trophic interactions inside an arsenic-rich microbial ecosystem.</title>
        <authorList>
            <person name="Bertin P.N."/>
            <person name="Heinrich-Salmeron A."/>
            <person name="Pelletier E."/>
            <person name="Goulhen-Chollet F."/>
            <person name="Arsene-Ploetze F."/>
            <person name="Gallien S."/>
            <person name="Calteau A."/>
            <person name="Vallenet D."/>
            <person name="Casiot C."/>
            <person name="Chane-Woon-Ming B."/>
            <person name="Giloteaux L."/>
            <person name="Barakat M."/>
            <person name="Bonnefoy V."/>
            <person name="Bruneel O."/>
            <person name="Chandler M."/>
            <person name="Cleiss J."/>
            <person name="Duran R."/>
            <person name="Elbaz-Poulichet F."/>
            <person name="Fonknechten N."/>
            <person name="Lauga B."/>
            <person name="Mornico D."/>
            <person name="Ortet P."/>
            <person name="Schaeffer C."/>
            <person name="Siguier P."/>
            <person name="Alexander Thil Smith A."/>
            <person name="Van Dorsselaer A."/>
            <person name="Weissenbach J."/>
            <person name="Medigue C."/>
            <person name="Le Paslier D."/>
        </authorList>
    </citation>
    <scope>NUCLEOTIDE SEQUENCE</scope>
</reference>
<gene>
    <name evidence="2" type="ORF">CARN2_3367</name>
</gene>
<organism evidence="2">
    <name type="scientific">mine drainage metagenome</name>
    <dbReference type="NCBI Taxonomy" id="410659"/>
    <lineage>
        <taxon>unclassified sequences</taxon>
        <taxon>metagenomes</taxon>
        <taxon>ecological metagenomes</taxon>
    </lineage>
</organism>